<name>I4A7G5_DESDJ</name>
<evidence type="ECO:0000256" key="4">
    <source>
        <dbReference type="ARBA" id="ARBA00022801"/>
    </source>
</evidence>
<dbReference type="HOGENOM" id="CLU_072573_10_3_9"/>
<dbReference type="SMART" id="SM00014">
    <property type="entry name" value="acidPPc"/>
    <property type="match status" value="1"/>
</dbReference>
<organism evidence="9 10">
    <name type="scientific">Desulfitobacterium dehalogenans (strain ATCC 51507 / DSM 9161 / JW/IU-DC1)</name>
    <dbReference type="NCBI Taxonomy" id="756499"/>
    <lineage>
        <taxon>Bacteria</taxon>
        <taxon>Bacillati</taxon>
        <taxon>Bacillota</taxon>
        <taxon>Clostridia</taxon>
        <taxon>Eubacteriales</taxon>
        <taxon>Desulfitobacteriaceae</taxon>
        <taxon>Desulfitobacterium</taxon>
    </lineage>
</organism>
<evidence type="ECO:0000313" key="10">
    <source>
        <dbReference type="Proteomes" id="UP000006053"/>
    </source>
</evidence>
<dbReference type="STRING" id="756499.Desde_1482"/>
<evidence type="ECO:0000256" key="1">
    <source>
        <dbReference type="ARBA" id="ARBA00004651"/>
    </source>
</evidence>
<protein>
    <submittedName>
        <fullName evidence="9">Membrane-associated phospholipid phosphatase</fullName>
    </submittedName>
</protein>
<dbReference type="RefSeq" id="WP_014793389.1">
    <property type="nucleotide sequence ID" value="NC_018017.1"/>
</dbReference>
<keyword evidence="5 7" id="KW-1133">Transmembrane helix</keyword>
<keyword evidence="4" id="KW-0378">Hydrolase</keyword>
<dbReference type="InterPro" id="IPR000595">
    <property type="entry name" value="cNMP-bd_dom"/>
</dbReference>
<dbReference type="InterPro" id="IPR000326">
    <property type="entry name" value="PAP2/HPO"/>
</dbReference>
<keyword evidence="3 7" id="KW-0812">Transmembrane</keyword>
<dbReference type="KEGG" id="ddh:Desde_1482"/>
<reference evidence="9 10" key="2">
    <citation type="journal article" date="2015" name="J. Bacteriol.">
        <title>Genomic, proteomic, and biochemical analysis of the organohalide respiratory pathway in Desulfitobacterium dehalogenans.</title>
        <authorList>
            <person name="Kruse T."/>
            <person name="van de Pas B.A."/>
            <person name="Atteia A."/>
            <person name="Krab K."/>
            <person name="Hagen W.R."/>
            <person name="Goodwin L."/>
            <person name="Chain P."/>
            <person name="Boeren S."/>
            <person name="Maphosa F."/>
            <person name="Schraa G."/>
            <person name="de Vos W.M."/>
            <person name="van der Oost J."/>
            <person name="Smidt H."/>
            <person name="Stams A.J."/>
        </authorList>
    </citation>
    <scope>NUCLEOTIDE SEQUENCE [LARGE SCALE GENOMIC DNA]</scope>
    <source>
        <strain evidence="10">ATCC 51507 / DSM 9161 / JW/IU-DC1</strain>
    </source>
</reference>
<dbReference type="PROSITE" id="PS50042">
    <property type="entry name" value="CNMP_BINDING_3"/>
    <property type="match status" value="1"/>
</dbReference>
<feature type="transmembrane region" description="Helical" evidence="7">
    <location>
        <begin position="127"/>
        <end position="147"/>
    </location>
</feature>
<evidence type="ECO:0000256" key="5">
    <source>
        <dbReference type="ARBA" id="ARBA00022989"/>
    </source>
</evidence>
<dbReference type="PANTHER" id="PTHR14969">
    <property type="entry name" value="SPHINGOSINE-1-PHOSPHATE PHOSPHOHYDROLASE"/>
    <property type="match status" value="1"/>
</dbReference>
<dbReference type="EMBL" id="CP003348">
    <property type="protein sequence ID" value="AFL99899.1"/>
    <property type="molecule type" value="Genomic_DNA"/>
</dbReference>
<dbReference type="AlphaFoldDB" id="I4A7G5"/>
<dbReference type="InterPro" id="IPR036938">
    <property type="entry name" value="PAP2/HPO_sf"/>
</dbReference>
<gene>
    <name evidence="9" type="ordered locus">Desde_1482</name>
</gene>
<evidence type="ECO:0000313" key="9">
    <source>
        <dbReference type="EMBL" id="AFL99899.1"/>
    </source>
</evidence>
<reference evidence="10" key="1">
    <citation type="submission" date="2012-06" db="EMBL/GenBank/DDBJ databases">
        <title>Complete sequence of Desulfitobacterium dehalogenans ATCC 51507.</title>
        <authorList>
            <person name="Lucas S."/>
            <person name="Han J."/>
            <person name="Lapidus A."/>
            <person name="Cheng J.-F."/>
            <person name="Goodwin L."/>
            <person name="Pitluck S."/>
            <person name="Peters L."/>
            <person name="Ovchinnikova G."/>
            <person name="Teshima H."/>
            <person name="Detter J.C."/>
            <person name="Han C."/>
            <person name="Tapia R."/>
            <person name="Land M."/>
            <person name="Hauser L."/>
            <person name="Kyrpides N."/>
            <person name="Ivanova N."/>
            <person name="Pagani I."/>
            <person name="Kruse T."/>
            <person name="de Vos W.M."/>
            <person name="Smidt H."/>
            <person name="Woyke T."/>
        </authorList>
    </citation>
    <scope>NUCLEOTIDE SEQUENCE [LARGE SCALE GENOMIC DNA]</scope>
    <source>
        <strain evidence="10">ATCC 51507 / DSM 9161 / JW/IU-DC1</strain>
    </source>
</reference>
<evidence type="ECO:0000256" key="7">
    <source>
        <dbReference type="SAM" id="Phobius"/>
    </source>
</evidence>
<dbReference type="GO" id="GO:0016787">
    <property type="term" value="F:hydrolase activity"/>
    <property type="evidence" value="ECO:0007669"/>
    <property type="project" value="UniProtKB-KW"/>
</dbReference>
<dbReference type="Gene3D" id="1.20.144.10">
    <property type="entry name" value="Phosphatidic acid phosphatase type 2/haloperoxidase"/>
    <property type="match status" value="2"/>
</dbReference>
<dbReference type="Proteomes" id="UP000006053">
    <property type="component" value="Chromosome"/>
</dbReference>
<feature type="transmembrane region" description="Helical" evidence="7">
    <location>
        <begin position="28"/>
        <end position="51"/>
    </location>
</feature>
<sequence length="193" mass="21648">MMQLFGKIDMNLLKLIHDYTQNALFDKAMPIITFLGDKGLIWIIIAVALIASKEYRKVGTMVICALLLSSILGEGLLKHLVQRPRPFTVVPAIQLLISKPLTYSFPSGHTASAFAAAGVLSKMMRKYRVYVVMLALLIAFSRMYLFVHYPADIIAGIMLGLICSKMIVYFFEFVNKRLNNKHEDKGSKGGINF</sequence>
<feature type="domain" description="Cyclic nucleotide-binding" evidence="8">
    <location>
        <begin position="4"/>
        <end position="90"/>
    </location>
</feature>
<proteinExistence type="predicted"/>
<evidence type="ECO:0000259" key="8">
    <source>
        <dbReference type="PROSITE" id="PS50042"/>
    </source>
</evidence>
<dbReference type="SUPFAM" id="SSF48317">
    <property type="entry name" value="Acid phosphatase/Vanadium-dependent haloperoxidase"/>
    <property type="match status" value="1"/>
</dbReference>
<dbReference type="PANTHER" id="PTHR14969:SF62">
    <property type="entry name" value="DECAPRENYLPHOSPHORYL-5-PHOSPHORIBOSE PHOSPHATASE RV3807C-RELATED"/>
    <property type="match status" value="1"/>
</dbReference>
<evidence type="ECO:0000256" key="6">
    <source>
        <dbReference type="ARBA" id="ARBA00023136"/>
    </source>
</evidence>
<dbReference type="eggNOG" id="COG0671">
    <property type="taxonomic scope" value="Bacteria"/>
</dbReference>
<evidence type="ECO:0000256" key="3">
    <source>
        <dbReference type="ARBA" id="ARBA00022692"/>
    </source>
</evidence>
<dbReference type="Pfam" id="PF01569">
    <property type="entry name" value="PAP2"/>
    <property type="match status" value="1"/>
</dbReference>
<accession>I4A7G5</accession>
<dbReference type="OrthoDB" id="9789113at2"/>
<feature type="transmembrane region" description="Helical" evidence="7">
    <location>
        <begin position="153"/>
        <end position="171"/>
    </location>
</feature>
<dbReference type="GO" id="GO:0005886">
    <property type="term" value="C:plasma membrane"/>
    <property type="evidence" value="ECO:0007669"/>
    <property type="project" value="UniProtKB-SubCell"/>
</dbReference>
<keyword evidence="2" id="KW-1003">Cell membrane</keyword>
<keyword evidence="10" id="KW-1185">Reference proteome</keyword>
<keyword evidence="6 7" id="KW-0472">Membrane</keyword>
<comment type="subcellular location">
    <subcellularLocation>
        <location evidence="1">Cell membrane</location>
        <topology evidence="1">Multi-pass membrane protein</topology>
    </subcellularLocation>
</comment>
<evidence type="ECO:0000256" key="2">
    <source>
        <dbReference type="ARBA" id="ARBA00022475"/>
    </source>
</evidence>